<dbReference type="SMART" id="SM00382">
    <property type="entry name" value="AAA"/>
    <property type="match status" value="1"/>
</dbReference>
<dbReference type="InterPro" id="IPR008995">
    <property type="entry name" value="Mo/tungstate-bd_C_term_dom"/>
</dbReference>
<dbReference type="Pfam" id="PF08402">
    <property type="entry name" value="TOBE_2"/>
    <property type="match status" value="1"/>
</dbReference>
<dbReference type="InterPro" id="IPR017879">
    <property type="entry name" value="PotA_ATP-bd"/>
</dbReference>
<evidence type="ECO:0000313" key="9">
    <source>
        <dbReference type="EMBL" id="MBO8449917.1"/>
    </source>
</evidence>
<keyword evidence="3 7" id="KW-0547">Nucleotide-binding</keyword>
<keyword evidence="1 7" id="KW-0813">Transport</keyword>
<dbReference type="NCBIfam" id="TIGR01187">
    <property type="entry name" value="potA"/>
    <property type="match status" value="1"/>
</dbReference>
<keyword evidence="2 7" id="KW-1003">Cell membrane</keyword>
<reference evidence="9" key="2">
    <citation type="journal article" date="2021" name="PeerJ">
        <title>Extensive microbial diversity within the chicken gut microbiome revealed by metagenomics and culture.</title>
        <authorList>
            <person name="Gilroy R."/>
            <person name="Ravi A."/>
            <person name="Getino M."/>
            <person name="Pursley I."/>
            <person name="Horton D.L."/>
            <person name="Alikhan N.F."/>
            <person name="Baker D."/>
            <person name="Gharbi K."/>
            <person name="Hall N."/>
            <person name="Watson M."/>
            <person name="Adriaenssens E.M."/>
            <person name="Foster-Nyarko E."/>
            <person name="Jarju S."/>
            <person name="Secka A."/>
            <person name="Antonio M."/>
            <person name="Oren A."/>
            <person name="Chaudhuri R.R."/>
            <person name="La Ragione R."/>
            <person name="Hildebrand F."/>
            <person name="Pallen M.J."/>
        </authorList>
    </citation>
    <scope>NUCLEOTIDE SEQUENCE</scope>
    <source>
        <strain evidence="9">B3-4054</strain>
    </source>
</reference>
<comment type="subunit">
    <text evidence="7">The complex is composed of two ATP-binding proteins (PotA), two transmembrane proteins (PotB and PotC) and a solute-binding protein (PotD).</text>
</comment>
<evidence type="ECO:0000313" key="10">
    <source>
        <dbReference type="Proteomes" id="UP000823616"/>
    </source>
</evidence>
<comment type="function">
    <text evidence="7">Part of the ABC transporter complex PotABCD involved in spermidine/putrescine import. Responsible for energy coupling to the transport system.</text>
</comment>
<dbReference type="CDD" id="cd03300">
    <property type="entry name" value="ABC_PotA_N"/>
    <property type="match status" value="1"/>
</dbReference>
<evidence type="ECO:0000256" key="1">
    <source>
        <dbReference type="ARBA" id="ARBA00022448"/>
    </source>
</evidence>
<dbReference type="PANTHER" id="PTHR42781">
    <property type="entry name" value="SPERMIDINE/PUTRESCINE IMPORT ATP-BINDING PROTEIN POTA"/>
    <property type="match status" value="1"/>
</dbReference>
<dbReference type="InterPro" id="IPR003593">
    <property type="entry name" value="AAA+_ATPase"/>
</dbReference>
<dbReference type="GO" id="GO:0015594">
    <property type="term" value="F:ABC-type putrescine transporter activity"/>
    <property type="evidence" value="ECO:0007669"/>
    <property type="project" value="InterPro"/>
</dbReference>
<reference evidence="9" key="1">
    <citation type="submission" date="2020-10" db="EMBL/GenBank/DDBJ databases">
        <authorList>
            <person name="Gilroy R."/>
        </authorList>
    </citation>
    <scope>NUCLEOTIDE SEQUENCE</scope>
    <source>
        <strain evidence="9">B3-4054</strain>
    </source>
</reference>
<comment type="caution">
    <text evidence="9">The sequence shown here is derived from an EMBL/GenBank/DDBJ whole genome shotgun (WGS) entry which is preliminary data.</text>
</comment>
<protein>
    <recommendedName>
        <fullName evidence="7">Spermidine/putrescine import ATP-binding protein PotA</fullName>
        <ecNumber evidence="7">7.6.2.11</ecNumber>
    </recommendedName>
</protein>
<keyword evidence="4 7" id="KW-0067">ATP-binding</keyword>
<evidence type="ECO:0000256" key="6">
    <source>
        <dbReference type="ARBA" id="ARBA00023136"/>
    </source>
</evidence>
<dbReference type="EMBL" id="JADIMS010000039">
    <property type="protein sequence ID" value="MBO8449917.1"/>
    <property type="molecule type" value="Genomic_DNA"/>
</dbReference>
<dbReference type="Proteomes" id="UP000823616">
    <property type="component" value="Unassembled WGS sequence"/>
</dbReference>
<feature type="domain" description="ABC transporter" evidence="8">
    <location>
        <begin position="6"/>
        <end position="236"/>
    </location>
</feature>
<dbReference type="PROSITE" id="PS00211">
    <property type="entry name" value="ABC_TRANSPORTER_1"/>
    <property type="match status" value="1"/>
</dbReference>
<dbReference type="AlphaFoldDB" id="A0A9D9EMK3"/>
<keyword evidence="5 7" id="KW-1278">Translocase</keyword>
<dbReference type="InterPro" id="IPR005893">
    <property type="entry name" value="PotA-like"/>
</dbReference>
<sequence length="374" mass="41985">MKGCEVLIGNISKAFGPFRALEQADLCIKRGEFFSILGPSGCGKTTLLRIIAGFERPDTGQIRFDGTDVTDLPPDKRQSNTVFQNYALFPHLSVFENIAFPLRLQKIPEAEIRRRVAEYVHLVQLEGHENKKPALLSGGQKQRVAIARALINEPRVLLLDEPLSALDAKLRQNLLVELDAIHDKTGITFVYVTHDQSEALSVSDHIAVMNAGRILQTGTPFEIYESPATEFVAQFIGETNSFVSTVAECRPHNGEFMVRLSVPELESDILVTDNDRTEPGQNVCFTVRPEKIRITAEEPEAKDKSLNIFRGIVAEPVYSGFQSKFYVRLDNGTVVKVFKQHQNYMEEGPEIGWKDTVYISWSADDGYIVEEINR</sequence>
<dbReference type="GO" id="GO:0043190">
    <property type="term" value="C:ATP-binding cassette (ABC) transporter complex"/>
    <property type="evidence" value="ECO:0007669"/>
    <property type="project" value="InterPro"/>
</dbReference>
<dbReference type="Gene3D" id="2.40.50.100">
    <property type="match status" value="1"/>
</dbReference>
<dbReference type="PROSITE" id="PS50893">
    <property type="entry name" value="ABC_TRANSPORTER_2"/>
    <property type="match status" value="1"/>
</dbReference>
<dbReference type="EC" id="7.6.2.11" evidence="7"/>
<evidence type="ECO:0000256" key="5">
    <source>
        <dbReference type="ARBA" id="ARBA00022967"/>
    </source>
</evidence>
<proteinExistence type="inferred from homology"/>
<dbReference type="InterPro" id="IPR013611">
    <property type="entry name" value="Transp-assoc_OB_typ2"/>
</dbReference>
<evidence type="ECO:0000256" key="7">
    <source>
        <dbReference type="RuleBase" id="RU364083"/>
    </source>
</evidence>
<dbReference type="SUPFAM" id="SSF52540">
    <property type="entry name" value="P-loop containing nucleoside triphosphate hydrolases"/>
    <property type="match status" value="1"/>
</dbReference>
<accession>A0A9D9EMK3</accession>
<dbReference type="InterPro" id="IPR003439">
    <property type="entry name" value="ABC_transporter-like_ATP-bd"/>
</dbReference>
<dbReference type="InterPro" id="IPR050093">
    <property type="entry name" value="ABC_SmlMolc_Importer"/>
</dbReference>
<dbReference type="Pfam" id="PF00005">
    <property type="entry name" value="ABC_tran"/>
    <property type="match status" value="1"/>
</dbReference>
<keyword evidence="6 7" id="KW-0472">Membrane</keyword>
<dbReference type="InterPro" id="IPR017871">
    <property type="entry name" value="ABC_transporter-like_CS"/>
</dbReference>
<dbReference type="GO" id="GO:0005524">
    <property type="term" value="F:ATP binding"/>
    <property type="evidence" value="ECO:0007669"/>
    <property type="project" value="UniProtKB-KW"/>
</dbReference>
<comment type="similarity">
    <text evidence="7">Belongs to the ABC transporter superfamily. Spermidine/putrescine importer (TC 3.A.1.11.1) family.</text>
</comment>
<evidence type="ECO:0000259" key="8">
    <source>
        <dbReference type="PROSITE" id="PS50893"/>
    </source>
</evidence>
<name>A0A9D9EMK3_9SPIR</name>
<dbReference type="Gene3D" id="3.40.50.300">
    <property type="entry name" value="P-loop containing nucleotide triphosphate hydrolases"/>
    <property type="match status" value="1"/>
</dbReference>
<evidence type="ECO:0000256" key="2">
    <source>
        <dbReference type="ARBA" id="ARBA00022475"/>
    </source>
</evidence>
<evidence type="ECO:0000256" key="4">
    <source>
        <dbReference type="ARBA" id="ARBA00022840"/>
    </source>
</evidence>
<evidence type="ECO:0000256" key="3">
    <source>
        <dbReference type="ARBA" id="ARBA00022741"/>
    </source>
</evidence>
<dbReference type="SUPFAM" id="SSF50331">
    <property type="entry name" value="MOP-like"/>
    <property type="match status" value="1"/>
</dbReference>
<dbReference type="GO" id="GO:0016887">
    <property type="term" value="F:ATP hydrolysis activity"/>
    <property type="evidence" value="ECO:0007669"/>
    <property type="project" value="InterPro"/>
</dbReference>
<dbReference type="FunFam" id="3.40.50.300:FF:000133">
    <property type="entry name" value="Spermidine/putrescine import ATP-binding protein PotA"/>
    <property type="match status" value="1"/>
</dbReference>
<organism evidence="9 10">
    <name type="scientific">Candidatus Avitreponema avistercoris</name>
    <dbReference type="NCBI Taxonomy" id="2840705"/>
    <lineage>
        <taxon>Bacteria</taxon>
        <taxon>Pseudomonadati</taxon>
        <taxon>Spirochaetota</taxon>
        <taxon>Spirochaetia</taxon>
        <taxon>Spirochaetales</taxon>
        <taxon>Candidatus Avitreponema</taxon>
    </lineage>
</organism>
<dbReference type="InterPro" id="IPR027417">
    <property type="entry name" value="P-loop_NTPase"/>
</dbReference>
<dbReference type="PANTHER" id="PTHR42781:SF4">
    <property type="entry name" value="SPERMIDINE_PUTRESCINE IMPORT ATP-BINDING PROTEIN POTA"/>
    <property type="match status" value="1"/>
</dbReference>
<comment type="catalytic activity">
    <reaction evidence="7">
        <text>ATP + H2O + polyamine-[polyamine-binding protein]Side 1 = ADP + phosphate + polyamineSide 2 + [polyamine-binding protein]Side 1.</text>
        <dbReference type="EC" id="7.6.2.11"/>
    </reaction>
</comment>
<gene>
    <name evidence="7" type="primary">potA</name>
    <name evidence="9" type="ORF">IAA96_02305</name>
</gene>